<evidence type="ECO:0000313" key="2">
    <source>
        <dbReference type="Proteomes" id="UP000262142"/>
    </source>
</evidence>
<dbReference type="Gene3D" id="1.25.40.390">
    <property type="match status" value="1"/>
</dbReference>
<keyword evidence="2" id="KW-1185">Reference proteome</keyword>
<proteinExistence type="predicted"/>
<dbReference type="PROSITE" id="PS51257">
    <property type="entry name" value="PROKAR_LIPOPROTEIN"/>
    <property type="match status" value="1"/>
</dbReference>
<keyword evidence="1" id="KW-0449">Lipoprotein</keyword>
<sequence length="558" mass="63438">MKTKYYNISKITGLFLFLALFSISGCLGDFEEINRNKLRPTEKEIDYDGVASGGYFTDFQKRIIPTRGRGEGTDRINEYQITLNLASDSWAGYFSPTLNKFNNGNNFTTYYMIVGWVDYTYTTMYRNIVNPWFQIRQQTHEVKKDQDGNVTFEKKDIVNQSTYSIAQIIKIMGLHKTTDMFGPLPYNKVGSGSFLVPYDSQEVIYRSFFKELQEAIETLNIYANNQSTLLKNYDGVYHGDVNKWMKLGNSLMLRLAMRVRYADESLAREYANKAITNPGGLIENVADIAMLKSEGNFEYDNSLKLISDGYNDTRMGATIQTYLKGFNDPRIASYFRKGSINNQNDYFALRAGIPMPNNVKAHNSFSLPNIESETPVYWFKASETYFLKAEAALYGLIGGNAEEFYNQGIKTSFQENGVALGDYLTRDAIPASFEDPFNSAYNAPRPSGTSKKWSSASTQEQHLEQIITQKYLAIFPDGQEAWSEWRRTGYPKQILVFENKTNQGILTGNGSNQGVRRFPFPQSEKIQNTENVAKAGALLNGPDNSATRLWWDKNPNIN</sequence>
<evidence type="ECO:0000313" key="1">
    <source>
        <dbReference type="EMBL" id="SZD71188.1"/>
    </source>
</evidence>
<protein>
    <submittedName>
        <fullName evidence="1">Susd and RagB outer membrane lipoprotein</fullName>
    </submittedName>
</protein>
<organism evidence="1 2">
    <name type="scientific">Candidatus Ornithobacterium hominis</name>
    <dbReference type="NCBI Taxonomy" id="2497989"/>
    <lineage>
        <taxon>Bacteria</taxon>
        <taxon>Pseudomonadati</taxon>
        <taxon>Bacteroidota</taxon>
        <taxon>Flavobacteriia</taxon>
        <taxon>Flavobacteriales</taxon>
        <taxon>Weeksellaceae</taxon>
        <taxon>Ornithobacterium</taxon>
    </lineage>
</organism>
<dbReference type="InterPro" id="IPR024302">
    <property type="entry name" value="SusD-like"/>
</dbReference>
<dbReference type="Proteomes" id="UP000262142">
    <property type="component" value="Unassembled WGS sequence"/>
</dbReference>
<dbReference type="AlphaFoldDB" id="A0A383TVC4"/>
<dbReference type="InterPro" id="IPR011990">
    <property type="entry name" value="TPR-like_helical_dom_sf"/>
</dbReference>
<reference evidence="1 2" key="1">
    <citation type="submission" date="2018-09" db="EMBL/GenBank/DDBJ databases">
        <authorList>
            <consortium name="Pathogen Informatics"/>
        </authorList>
    </citation>
    <scope>NUCLEOTIDE SEQUENCE [LARGE SCALE GENOMIC DNA]</scope>
    <source>
        <strain evidence="1 2">OH-22767</strain>
    </source>
</reference>
<dbReference type="EMBL" id="UNSC01000001">
    <property type="protein sequence ID" value="SZD71188.1"/>
    <property type="molecule type" value="Genomic_DNA"/>
</dbReference>
<name>A0A383TVC4_9FLAO</name>
<dbReference type="OrthoDB" id="725917at2"/>
<gene>
    <name evidence="1" type="ORF">SAMEA104719789_00283</name>
</gene>
<dbReference type="SUPFAM" id="SSF48452">
    <property type="entry name" value="TPR-like"/>
    <property type="match status" value="1"/>
</dbReference>
<accession>A0A383TVC4</accession>
<dbReference type="RefSeq" id="WP_119058840.1">
    <property type="nucleotide sequence ID" value="NZ_UNSC01000001.1"/>
</dbReference>
<dbReference type="Pfam" id="PF12741">
    <property type="entry name" value="SusD-like"/>
    <property type="match status" value="1"/>
</dbReference>
<dbReference type="CDD" id="cd08977">
    <property type="entry name" value="SusD"/>
    <property type="match status" value="1"/>
</dbReference>